<name>A0A5E7ZTS0_9SPHN</name>
<proteinExistence type="predicted"/>
<accession>A0A5E7ZTS0</accession>
<feature type="signal peptide" evidence="1">
    <location>
        <begin position="1"/>
        <end position="19"/>
    </location>
</feature>
<evidence type="ECO:0008006" key="4">
    <source>
        <dbReference type="Google" id="ProtNLM"/>
    </source>
</evidence>
<gene>
    <name evidence="2" type="ORF">SPHINGO391_470013</name>
</gene>
<dbReference type="EMBL" id="CABVLI010000042">
    <property type="protein sequence ID" value="VVT19963.1"/>
    <property type="molecule type" value="Genomic_DNA"/>
</dbReference>
<evidence type="ECO:0000313" key="2">
    <source>
        <dbReference type="EMBL" id="VVT19963.1"/>
    </source>
</evidence>
<dbReference type="Pfam" id="PF05960">
    <property type="entry name" value="DUF885"/>
    <property type="match status" value="1"/>
</dbReference>
<evidence type="ECO:0000256" key="1">
    <source>
        <dbReference type="SAM" id="SignalP"/>
    </source>
</evidence>
<dbReference type="PANTHER" id="PTHR33361:SF2">
    <property type="entry name" value="DUF885 DOMAIN-CONTAINING PROTEIN"/>
    <property type="match status" value="1"/>
</dbReference>
<keyword evidence="1" id="KW-0732">Signal</keyword>
<dbReference type="Proteomes" id="UP000326857">
    <property type="component" value="Unassembled WGS sequence"/>
</dbReference>
<organism evidence="2 3">
    <name type="scientific">Sphingomonas aurantiaca</name>
    <dbReference type="NCBI Taxonomy" id="185949"/>
    <lineage>
        <taxon>Bacteria</taxon>
        <taxon>Pseudomonadati</taxon>
        <taxon>Pseudomonadota</taxon>
        <taxon>Alphaproteobacteria</taxon>
        <taxon>Sphingomonadales</taxon>
        <taxon>Sphingomonadaceae</taxon>
        <taxon>Sphingomonas</taxon>
    </lineage>
</organism>
<dbReference type="PANTHER" id="PTHR33361">
    <property type="entry name" value="GLR0591 PROTEIN"/>
    <property type="match status" value="1"/>
</dbReference>
<dbReference type="AlphaFoldDB" id="A0A5E7ZTS0"/>
<sequence length="589" mass="64899">MTMKAMILLLALGSTAVGAMPAKPPQTAARTGADARFKALYTSEYAWRQRQMAQGEDNPGAAARLPDVGPAAQAERLARWTDVSRQLAAIAPASLSSANRVNYAVYAQQIDALLAEQRYREYEKPLTADTSFWGDVAEGARGTFKSVKDYRDYIAVMRQIPRYFDQQTGNMRAGLARGFTPARVTLTGRDIGVAQVAEAKTPQESPFYEPFKAFPSTIPAADQAALRADGTAAIAQAVVPAYATLLKFLRTEYIPHAREGLAAYDLPDGKAYYQSKIREYTTQDLTPDQIHALGLAEIAKIRGRMEGVMNSVKFDGDLQAFFNHLRTDPQFYPKTPNDLLYRAAWIAKTFDGKASQWFGHLPRSRFAIKPVPADIAPFYTGGRGGPGIYLVNTYALPSRPFYSQVALTLHESAPGHAFQMPLAAENTALPAFRRDTYLSVYGEGWALYCETLGEDMGMYETPYDLFGMLSYQAWRAARLVVDTGIHAKGWSRAQAQAYLHNNTALSDHEIETEVDRYIAWPGQALSYYMGQIAFQTARKKAQTALGPKFNIRAFHDAMLAMGSVPVPVIEARTDALIAAGGKGPYPDEE</sequence>
<reference evidence="2 3" key="1">
    <citation type="submission" date="2019-09" db="EMBL/GenBank/DDBJ databases">
        <authorList>
            <person name="Dittami M. S."/>
        </authorList>
    </citation>
    <scope>NUCLEOTIDE SEQUENCE [LARGE SCALE GENOMIC DNA]</scope>
    <source>
        <strain evidence="2">SPHINGO391</strain>
    </source>
</reference>
<evidence type="ECO:0000313" key="3">
    <source>
        <dbReference type="Proteomes" id="UP000326857"/>
    </source>
</evidence>
<protein>
    <recommendedName>
        <fullName evidence="4">DUF885 domain-containing protein</fullName>
    </recommendedName>
</protein>
<feature type="chain" id="PRO_5022996173" description="DUF885 domain-containing protein" evidence="1">
    <location>
        <begin position="20"/>
        <end position="589"/>
    </location>
</feature>
<dbReference type="InterPro" id="IPR010281">
    <property type="entry name" value="DUF885"/>
</dbReference>